<dbReference type="CDD" id="cd00086">
    <property type="entry name" value="homeodomain"/>
    <property type="match status" value="1"/>
</dbReference>
<dbReference type="InterPro" id="IPR009057">
    <property type="entry name" value="Homeodomain-like_sf"/>
</dbReference>
<feature type="region of interest" description="Disordered" evidence="6">
    <location>
        <begin position="188"/>
        <end position="230"/>
    </location>
</feature>
<dbReference type="GO" id="GO:0000978">
    <property type="term" value="F:RNA polymerase II cis-regulatory region sequence-specific DNA binding"/>
    <property type="evidence" value="ECO:0007669"/>
    <property type="project" value="TreeGrafter"/>
</dbReference>
<dbReference type="STRING" id="578458.D8Q902"/>
<dbReference type="HOGENOM" id="CLU_880432_0_0_1"/>
<feature type="region of interest" description="Disordered" evidence="6">
    <location>
        <begin position="1"/>
        <end position="64"/>
    </location>
</feature>
<comment type="subcellular location">
    <subcellularLocation>
        <location evidence="4 5">Nucleus</location>
    </subcellularLocation>
</comment>
<dbReference type="InterPro" id="IPR051000">
    <property type="entry name" value="Homeobox_DNA-bind_prot"/>
</dbReference>
<evidence type="ECO:0000256" key="3">
    <source>
        <dbReference type="ARBA" id="ARBA00023242"/>
    </source>
</evidence>
<feature type="compositionally biased region" description="Polar residues" evidence="6">
    <location>
        <begin position="86"/>
        <end position="98"/>
    </location>
</feature>
<evidence type="ECO:0000259" key="7">
    <source>
        <dbReference type="PROSITE" id="PS50071"/>
    </source>
</evidence>
<dbReference type="GO" id="GO:0030154">
    <property type="term" value="P:cell differentiation"/>
    <property type="evidence" value="ECO:0007669"/>
    <property type="project" value="TreeGrafter"/>
</dbReference>
<gene>
    <name evidence="8" type="ORF">SCHCODRAFT_257652</name>
</gene>
<evidence type="ECO:0000256" key="5">
    <source>
        <dbReference type="RuleBase" id="RU000682"/>
    </source>
</evidence>
<dbReference type="Gene3D" id="1.10.10.60">
    <property type="entry name" value="Homeodomain-like"/>
    <property type="match status" value="1"/>
</dbReference>
<sequence>MSGHHRSSDRYYSQRATPSLEHQQGYQYQHQPHGSVQASSSYQSAGYQPAGHRGYPSTYSQWPANDAQMSSTTYSNLYDYPYSASDRVSSPYGTTTTTSDRRLPPLDVSGGDRWSTMGYGGGSTTSGLETSMRSNPTSYTSSSYGGTYHGHHSSTASAASGNYAYAHGVPDSTSYTSNASIPRPSSAAVRVSAASSHHAPMSYSPPPPISPASEADQSGTVKKKRKRADANQLRVLNDVYMRTAFPSTEERHQLAKQLDMSPRSVQIWFQNKRQAMRSTNRQTPAHLMPDPAPAPPQSTAGGVTRTTSTRRGRSAY</sequence>
<dbReference type="Pfam" id="PF00046">
    <property type="entry name" value="Homeodomain"/>
    <property type="match status" value="1"/>
</dbReference>
<reference evidence="8 9" key="1">
    <citation type="journal article" date="2010" name="Nat. Biotechnol.">
        <title>Genome sequence of the model mushroom Schizophyllum commune.</title>
        <authorList>
            <person name="Ohm R.A."/>
            <person name="de Jong J.F."/>
            <person name="Lugones L.G."/>
            <person name="Aerts A."/>
            <person name="Kothe E."/>
            <person name="Stajich J.E."/>
            <person name="de Vries R.P."/>
            <person name="Record E."/>
            <person name="Levasseur A."/>
            <person name="Baker S.E."/>
            <person name="Bartholomew K.A."/>
            <person name="Coutinho P.M."/>
            <person name="Erdmann S."/>
            <person name="Fowler T.J."/>
            <person name="Gathman A.C."/>
            <person name="Lombard V."/>
            <person name="Henrissat B."/>
            <person name="Knabe N."/>
            <person name="Kuees U."/>
            <person name="Lilly W.W."/>
            <person name="Lindquist E."/>
            <person name="Lucas S."/>
            <person name="Magnuson J.K."/>
            <person name="Piumi F."/>
            <person name="Raudaskoski M."/>
            <person name="Salamov A."/>
            <person name="Schmutz J."/>
            <person name="Schwarze F.W.M.R."/>
            <person name="vanKuyk P.A."/>
            <person name="Horton J.S."/>
            <person name="Grigoriev I.V."/>
            <person name="Woesten H.A.B."/>
        </authorList>
    </citation>
    <scope>NUCLEOTIDE SEQUENCE [LARGE SCALE GENOMIC DNA]</scope>
    <source>
        <strain evidence="9">H4-8 / FGSC 9210</strain>
    </source>
</reference>
<feature type="compositionally biased region" description="Low complexity" evidence="6">
    <location>
        <begin position="188"/>
        <end position="202"/>
    </location>
</feature>
<feature type="compositionally biased region" description="Polar residues" evidence="6">
    <location>
        <begin position="10"/>
        <end position="21"/>
    </location>
</feature>
<dbReference type="Proteomes" id="UP000007431">
    <property type="component" value="Unassembled WGS sequence"/>
</dbReference>
<keyword evidence="9" id="KW-1185">Reference proteome</keyword>
<evidence type="ECO:0000256" key="2">
    <source>
        <dbReference type="ARBA" id="ARBA00023155"/>
    </source>
</evidence>
<keyword evidence="3 4" id="KW-0539">Nucleus</keyword>
<dbReference type="SMART" id="SM00389">
    <property type="entry name" value="HOX"/>
    <property type="match status" value="1"/>
</dbReference>
<dbReference type="eggNOG" id="KOG0490">
    <property type="taxonomic scope" value="Eukaryota"/>
</dbReference>
<dbReference type="GeneID" id="9588034"/>
<dbReference type="VEuPathDB" id="FungiDB:SCHCODRAFT_0257652"/>
<dbReference type="PANTHER" id="PTHR24324:SF9">
    <property type="entry name" value="HOMEOBOX DOMAIN-CONTAINING PROTEIN"/>
    <property type="match status" value="1"/>
</dbReference>
<keyword evidence="2 4" id="KW-0371">Homeobox</keyword>
<accession>D8Q902</accession>
<dbReference type="KEGG" id="scm:SCHCO_0257652"/>
<evidence type="ECO:0000256" key="1">
    <source>
        <dbReference type="ARBA" id="ARBA00023125"/>
    </source>
</evidence>
<dbReference type="InterPro" id="IPR001356">
    <property type="entry name" value="HD"/>
</dbReference>
<feature type="region of interest" description="Disordered" evidence="6">
    <location>
        <begin position="275"/>
        <end position="316"/>
    </location>
</feature>
<evidence type="ECO:0000256" key="4">
    <source>
        <dbReference type="PROSITE-ProRule" id="PRU00108"/>
    </source>
</evidence>
<feature type="DNA-binding region" description="Homeobox" evidence="4">
    <location>
        <begin position="221"/>
        <end position="280"/>
    </location>
</feature>
<dbReference type="AlphaFoldDB" id="D8Q902"/>
<protein>
    <recommendedName>
        <fullName evidence="7">Homeobox domain-containing protein</fullName>
    </recommendedName>
</protein>
<evidence type="ECO:0000313" key="8">
    <source>
        <dbReference type="EMBL" id="EFI95153.1"/>
    </source>
</evidence>
<name>D8Q902_SCHCM</name>
<dbReference type="GO" id="GO:0005634">
    <property type="term" value="C:nucleus"/>
    <property type="evidence" value="ECO:0007669"/>
    <property type="project" value="UniProtKB-SubCell"/>
</dbReference>
<dbReference type="InParanoid" id="D8Q902"/>
<dbReference type="OrthoDB" id="6159439at2759"/>
<feature type="region of interest" description="Disordered" evidence="6">
    <location>
        <begin position="85"/>
        <end position="153"/>
    </location>
</feature>
<keyword evidence="1 4" id="KW-0238">DNA-binding</keyword>
<proteinExistence type="predicted"/>
<dbReference type="GO" id="GO:0000981">
    <property type="term" value="F:DNA-binding transcription factor activity, RNA polymerase II-specific"/>
    <property type="evidence" value="ECO:0007669"/>
    <property type="project" value="InterPro"/>
</dbReference>
<organism evidence="9">
    <name type="scientific">Schizophyllum commune (strain H4-8 / FGSC 9210)</name>
    <name type="common">Split gill fungus</name>
    <dbReference type="NCBI Taxonomy" id="578458"/>
    <lineage>
        <taxon>Eukaryota</taxon>
        <taxon>Fungi</taxon>
        <taxon>Dikarya</taxon>
        <taxon>Basidiomycota</taxon>
        <taxon>Agaricomycotina</taxon>
        <taxon>Agaricomycetes</taxon>
        <taxon>Agaricomycetidae</taxon>
        <taxon>Agaricales</taxon>
        <taxon>Schizophyllaceae</taxon>
        <taxon>Schizophyllum</taxon>
    </lineage>
</organism>
<dbReference type="PROSITE" id="PS00027">
    <property type="entry name" value="HOMEOBOX_1"/>
    <property type="match status" value="1"/>
</dbReference>
<dbReference type="SUPFAM" id="SSF46689">
    <property type="entry name" value="Homeodomain-like"/>
    <property type="match status" value="1"/>
</dbReference>
<dbReference type="PANTHER" id="PTHR24324">
    <property type="entry name" value="HOMEOBOX PROTEIN HHEX"/>
    <property type="match status" value="1"/>
</dbReference>
<feature type="domain" description="Homeobox" evidence="7">
    <location>
        <begin position="219"/>
        <end position="279"/>
    </location>
</feature>
<evidence type="ECO:0000313" key="9">
    <source>
        <dbReference type="Proteomes" id="UP000007431"/>
    </source>
</evidence>
<dbReference type="PROSITE" id="PS50071">
    <property type="entry name" value="HOMEOBOX_2"/>
    <property type="match status" value="1"/>
</dbReference>
<dbReference type="InterPro" id="IPR017970">
    <property type="entry name" value="Homeobox_CS"/>
</dbReference>
<dbReference type="EMBL" id="GL377308">
    <property type="protein sequence ID" value="EFI95153.1"/>
    <property type="molecule type" value="Genomic_DNA"/>
</dbReference>
<feature type="compositionally biased region" description="Low complexity" evidence="6">
    <location>
        <begin position="298"/>
        <end position="307"/>
    </location>
</feature>
<feature type="compositionally biased region" description="Low complexity" evidence="6">
    <location>
        <begin position="125"/>
        <end position="146"/>
    </location>
</feature>
<evidence type="ECO:0000256" key="6">
    <source>
        <dbReference type="SAM" id="MobiDB-lite"/>
    </source>
</evidence>
<feature type="compositionally biased region" description="Low complexity" evidence="6">
    <location>
        <begin position="22"/>
        <end position="47"/>
    </location>
</feature>